<reference evidence="3" key="2">
    <citation type="submission" date="2023-05" db="EMBL/GenBank/DDBJ databases">
        <authorList>
            <consortium name="Lawrence Berkeley National Laboratory"/>
            <person name="Steindorff A."/>
            <person name="Hensen N."/>
            <person name="Bonometti L."/>
            <person name="Westerberg I."/>
            <person name="Brannstrom I.O."/>
            <person name="Guillou S."/>
            <person name="Cros-Aarteil S."/>
            <person name="Calhoun S."/>
            <person name="Haridas S."/>
            <person name="Kuo A."/>
            <person name="Mondo S."/>
            <person name="Pangilinan J."/>
            <person name="Riley R."/>
            <person name="Labutti K."/>
            <person name="Andreopoulos B."/>
            <person name="Lipzen A."/>
            <person name="Chen C."/>
            <person name="Yanf M."/>
            <person name="Daum C."/>
            <person name="Ng V."/>
            <person name="Clum A."/>
            <person name="Ohm R."/>
            <person name="Martin F."/>
            <person name="Silar P."/>
            <person name="Natvig D."/>
            <person name="Lalanne C."/>
            <person name="Gautier V."/>
            <person name="Ament-Velasquez S.L."/>
            <person name="Kruys A."/>
            <person name="Hutchinson M.I."/>
            <person name="Powell A.J."/>
            <person name="Barry K."/>
            <person name="Miller A.N."/>
            <person name="Grigoriev I.V."/>
            <person name="Debuchy R."/>
            <person name="Gladieux P."/>
            <person name="Thoren M.H."/>
            <person name="Johannesson H."/>
        </authorList>
    </citation>
    <scope>NUCLEOTIDE SEQUENCE</scope>
    <source>
        <strain evidence="3">CBS 757.83</strain>
    </source>
</reference>
<reference evidence="3" key="1">
    <citation type="journal article" date="2023" name="Mol. Phylogenet. Evol.">
        <title>Genome-scale phylogeny and comparative genomics of the fungal order Sordariales.</title>
        <authorList>
            <person name="Hensen N."/>
            <person name="Bonometti L."/>
            <person name="Westerberg I."/>
            <person name="Brannstrom I.O."/>
            <person name="Guillou S."/>
            <person name="Cros-Aarteil S."/>
            <person name="Calhoun S."/>
            <person name="Haridas S."/>
            <person name="Kuo A."/>
            <person name="Mondo S."/>
            <person name="Pangilinan J."/>
            <person name="Riley R."/>
            <person name="LaButti K."/>
            <person name="Andreopoulos B."/>
            <person name="Lipzen A."/>
            <person name="Chen C."/>
            <person name="Yan M."/>
            <person name="Daum C."/>
            <person name="Ng V."/>
            <person name="Clum A."/>
            <person name="Steindorff A."/>
            <person name="Ohm R.A."/>
            <person name="Martin F."/>
            <person name="Silar P."/>
            <person name="Natvig D.O."/>
            <person name="Lalanne C."/>
            <person name="Gautier V."/>
            <person name="Ament-Velasquez S.L."/>
            <person name="Kruys A."/>
            <person name="Hutchinson M.I."/>
            <person name="Powell A.J."/>
            <person name="Barry K."/>
            <person name="Miller A.N."/>
            <person name="Grigoriev I.V."/>
            <person name="Debuchy R."/>
            <person name="Gladieux P."/>
            <person name="Hiltunen Thoren M."/>
            <person name="Johannesson H."/>
        </authorList>
    </citation>
    <scope>NUCLEOTIDE SEQUENCE</scope>
    <source>
        <strain evidence="3">CBS 757.83</strain>
    </source>
</reference>
<gene>
    <name evidence="3" type="ORF">N658DRAFT_488944</name>
</gene>
<dbReference type="PROSITE" id="PS00028">
    <property type="entry name" value="ZINC_FINGER_C2H2_1"/>
    <property type="match status" value="1"/>
</dbReference>
<evidence type="ECO:0000259" key="2">
    <source>
        <dbReference type="PROSITE" id="PS00028"/>
    </source>
</evidence>
<feature type="compositionally biased region" description="Basic residues" evidence="1">
    <location>
        <begin position="1"/>
        <end position="20"/>
    </location>
</feature>
<dbReference type="PANTHER" id="PTHR35391">
    <property type="entry name" value="C2H2-TYPE DOMAIN-CONTAINING PROTEIN-RELATED"/>
    <property type="match status" value="1"/>
</dbReference>
<feature type="compositionally biased region" description="Basic and acidic residues" evidence="1">
    <location>
        <begin position="31"/>
        <end position="44"/>
    </location>
</feature>
<feature type="domain" description="C2H2-type" evidence="2">
    <location>
        <begin position="85"/>
        <end position="105"/>
    </location>
</feature>
<dbReference type="Proteomes" id="UP001305647">
    <property type="component" value="Unassembled WGS sequence"/>
</dbReference>
<dbReference type="InterPro" id="IPR013087">
    <property type="entry name" value="Znf_C2H2_type"/>
</dbReference>
<keyword evidence="4" id="KW-1185">Reference proteome</keyword>
<organism evidence="3 4">
    <name type="scientific">Parathielavia hyrcaniae</name>
    <dbReference type="NCBI Taxonomy" id="113614"/>
    <lineage>
        <taxon>Eukaryota</taxon>
        <taxon>Fungi</taxon>
        <taxon>Dikarya</taxon>
        <taxon>Ascomycota</taxon>
        <taxon>Pezizomycotina</taxon>
        <taxon>Sordariomycetes</taxon>
        <taxon>Sordariomycetidae</taxon>
        <taxon>Sordariales</taxon>
        <taxon>Chaetomiaceae</taxon>
        <taxon>Parathielavia</taxon>
    </lineage>
</organism>
<feature type="region of interest" description="Disordered" evidence="1">
    <location>
        <begin position="127"/>
        <end position="159"/>
    </location>
</feature>
<dbReference type="AlphaFoldDB" id="A0AAN6PU24"/>
<comment type="caution">
    <text evidence="3">The sequence shown here is derived from an EMBL/GenBank/DDBJ whole genome shotgun (WGS) entry which is preliminary data.</text>
</comment>
<name>A0AAN6PU24_9PEZI</name>
<proteinExistence type="predicted"/>
<evidence type="ECO:0000256" key="1">
    <source>
        <dbReference type="SAM" id="MobiDB-lite"/>
    </source>
</evidence>
<feature type="region of interest" description="Disordered" evidence="1">
    <location>
        <begin position="1"/>
        <end position="44"/>
    </location>
</feature>
<dbReference type="PANTHER" id="PTHR35391:SF3">
    <property type="entry name" value="FINGER DOMAIN PROTEIN, PUTATIVE (AFU_ORTHOLOGUE AFUA_8G04300)-RELATED"/>
    <property type="match status" value="1"/>
</dbReference>
<accession>A0AAN6PU24</accession>
<dbReference type="EMBL" id="MU863668">
    <property type="protein sequence ID" value="KAK4097773.1"/>
    <property type="molecule type" value="Genomic_DNA"/>
</dbReference>
<evidence type="ECO:0000313" key="3">
    <source>
        <dbReference type="EMBL" id="KAK4097773.1"/>
    </source>
</evidence>
<dbReference type="SMART" id="SM00355">
    <property type="entry name" value="ZnF_C2H2"/>
    <property type="match status" value="1"/>
</dbReference>
<protein>
    <recommendedName>
        <fullName evidence="2">C2H2-type domain-containing protein</fullName>
    </recommendedName>
</protein>
<sequence length="159" mass="18142">MDRRLLARKKSSSNLSRKRSNSATSTTPSDQKPREEKSAPYRDTRYPLLVKTKAAIKRAGGFDPTWAKVEQCHQETAGLPQNEPCRFCGKTFPSWKKLTVHLAKHMEHISCLPSSWSPRRNSTRTTIISPVQEPPPRTFPTTFLTQPEQQHPFDPSNGW</sequence>
<evidence type="ECO:0000313" key="4">
    <source>
        <dbReference type="Proteomes" id="UP001305647"/>
    </source>
</evidence>